<feature type="transmembrane region" description="Helical" evidence="11">
    <location>
        <begin position="254"/>
        <end position="276"/>
    </location>
</feature>
<dbReference type="AlphaFoldDB" id="A0A5A7N7V9"/>
<comment type="subcellular location">
    <subcellularLocation>
        <location evidence="1">Cell membrane</location>
        <topology evidence="1">Multi-pass membrane protein</topology>
    </subcellularLocation>
</comment>
<dbReference type="InterPro" id="IPR018303">
    <property type="entry name" value="ATPase_P-typ_P_site"/>
</dbReference>
<dbReference type="InterPro" id="IPR023214">
    <property type="entry name" value="HAD_sf"/>
</dbReference>
<dbReference type="GO" id="GO:0140352">
    <property type="term" value="P:export from cell"/>
    <property type="evidence" value="ECO:0007669"/>
    <property type="project" value="UniProtKB-ARBA"/>
</dbReference>
<evidence type="ECO:0000256" key="10">
    <source>
        <dbReference type="ARBA" id="ARBA00023136"/>
    </source>
</evidence>
<name>A0A5A7N7V9_9PROT</name>
<dbReference type="SUPFAM" id="SSF81665">
    <property type="entry name" value="Calcium ATPase, transmembrane domain M"/>
    <property type="match status" value="1"/>
</dbReference>
<organism evidence="13 14">
    <name type="scientific">Iodidimonas nitroreducens</name>
    <dbReference type="NCBI Taxonomy" id="1236968"/>
    <lineage>
        <taxon>Bacteria</taxon>
        <taxon>Pseudomonadati</taxon>
        <taxon>Pseudomonadota</taxon>
        <taxon>Alphaproteobacteria</taxon>
        <taxon>Iodidimonadales</taxon>
        <taxon>Iodidimonadaceae</taxon>
        <taxon>Iodidimonas</taxon>
    </lineage>
</organism>
<evidence type="ECO:0000256" key="7">
    <source>
        <dbReference type="ARBA" id="ARBA00022840"/>
    </source>
</evidence>
<evidence type="ECO:0000256" key="6">
    <source>
        <dbReference type="ARBA" id="ARBA00022741"/>
    </source>
</evidence>
<protein>
    <submittedName>
        <fullName evidence="13">Carbonate dehydratase</fullName>
    </submittedName>
</protein>
<keyword evidence="4 11" id="KW-0812">Transmembrane</keyword>
<dbReference type="InterPro" id="IPR059000">
    <property type="entry name" value="ATPase_P-type_domA"/>
</dbReference>
<proteinExistence type="inferred from homology"/>
<dbReference type="Pfam" id="PF13246">
    <property type="entry name" value="Cation_ATPase"/>
    <property type="match status" value="1"/>
</dbReference>
<dbReference type="Gene3D" id="1.20.1110.10">
    <property type="entry name" value="Calcium-transporting ATPase, transmembrane domain"/>
    <property type="match status" value="1"/>
</dbReference>
<dbReference type="InterPro" id="IPR006068">
    <property type="entry name" value="ATPase_P-typ_cation-transptr_C"/>
</dbReference>
<evidence type="ECO:0000313" key="13">
    <source>
        <dbReference type="EMBL" id="GER03470.1"/>
    </source>
</evidence>
<evidence type="ECO:0000256" key="11">
    <source>
        <dbReference type="SAM" id="Phobius"/>
    </source>
</evidence>
<dbReference type="PRINTS" id="PR00119">
    <property type="entry name" value="CATATPASE"/>
</dbReference>
<evidence type="ECO:0000256" key="9">
    <source>
        <dbReference type="ARBA" id="ARBA00022989"/>
    </source>
</evidence>
<dbReference type="SUPFAM" id="SSF81653">
    <property type="entry name" value="Calcium ATPase, transduction domain A"/>
    <property type="match status" value="1"/>
</dbReference>
<keyword evidence="9 11" id="KW-1133">Transmembrane helix</keyword>
<dbReference type="GO" id="GO:0019829">
    <property type="term" value="F:ATPase-coupled monoatomic cation transmembrane transporter activity"/>
    <property type="evidence" value="ECO:0007669"/>
    <property type="project" value="UniProtKB-ARBA"/>
</dbReference>
<dbReference type="Pfam" id="PF00689">
    <property type="entry name" value="Cation_ATPase_C"/>
    <property type="match status" value="1"/>
</dbReference>
<keyword evidence="5" id="KW-0479">Metal-binding</keyword>
<dbReference type="InterPro" id="IPR044492">
    <property type="entry name" value="P_typ_ATPase_HD_dom"/>
</dbReference>
<dbReference type="GO" id="GO:0046873">
    <property type="term" value="F:metal ion transmembrane transporter activity"/>
    <property type="evidence" value="ECO:0007669"/>
    <property type="project" value="UniProtKB-ARBA"/>
</dbReference>
<gene>
    <name evidence="13" type="ORF">JCM17846_11520</name>
</gene>
<keyword evidence="3" id="KW-1003">Cell membrane</keyword>
<dbReference type="Pfam" id="PF00690">
    <property type="entry name" value="Cation_ATPase_N"/>
    <property type="match status" value="1"/>
</dbReference>
<feature type="transmembrane region" description="Helical" evidence="11">
    <location>
        <begin position="288"/>
        <end position="311"/>
    </location>
</feature>
<feature type="domain" description="Cation-transporting P-type ATPase N-terminal" evidence="12">
    <location>
        <begin position="18"/>
        <end position="91"/>
    </location>
</feature>
<dbReference type="SFLD" id="SFLDG00002">
    <property type="entry name" value="C1.7:_P-type_atpase_like"/>
    <property type="match status" value="1"/>
</dbReference>
<evidence type="ECO:0000256" key="5">
    <source>
        <dbReference type="ARBA" id="ARBA00022723"/>
    </source>
</evidence>
<dbReference type="GO" id="GO:0005886">
    <property type="term" value="C:plasma membrane"/>
    <property type="evidence" value="ECO:0007669"/>
    <property type="project" value="UniProtKB-SubCell"/>
</dbReference>
<dbReference type="Gene3D" id="3.40.50.1000">
    <property type="entry name" value="HAD superfamily/HAD-like"/>
    <property type="match status" value="1"/>
</dbReference>
<dbReference type="GO" id="GO:0098662">
    <property type="term" value="P:inorganic cation transmembrane transport"/>
    <property type="evidence" value="ECO:0007669"/>
    <property type="project" value="UniProtKB-ARBA"/>
</dbReference>
<dbReference type="GO" id="GO:0016887">
    <property type="term" value="F:ATP hydrolysis activity"/>
    <property type="evidence" value="ECO:0007669"/>
    <property type="project" value="InterPro"/>
</dbReference>
<dbReference type="Pfam" id="PF00122">
    <property type="entry name" value="E1-E2_ATPase"/>
    <property type="match status" value="1"/>
</dbReference>
<evidence type="ECO:0000256" key="8">
    <source>
        <dbReference type="ARBA" id="ARBA00022967"/>
    </source>
</evidence>
<accession>A0A5A7N7V9</accession>
<keyword evidence="8" id="KW-1278">Translocase</keyword>
<feature type="transmembrane region" description="Helical" evidence="11">
    <location>
        <begin position="777"/>
        <end position="799"/>
    </location>
</feature>
<comment type="caution">
    <text evidence="13">The sequence shown here is derived from an EMBL/GenBank/DDBJ whole genome shotgun (WGS) entry which is preliminary data.</text>
</comment>
<dbReference type="NCBIfam" id="TIGR01494">
    <property type="entry name" value="ATPase_P-type"/>
    <property type="match status" value="2"/>
</dbReference>
<comment type="similarity">
    <text evidence="2">Belongs to the cation transport ATPase (P-type) (TC 3.A.3) family. Type IIA subfamily.</text>
</comment>
<dbReference type="PANTHER" id="PTHR43294">
    <property type="entry name" value="SODIUM/POTASSIUM-TRANSPORTING ATPASE SUBUNIT ALPHA"/>
    <property type="match status" value="1"/>
</dbReference>
<dbReference type="SUPFAM" id="SSF81660">
    <property type="entry name" value="Metal cation-transporting ATPase, ATP-binding domain N"/>
    <property type="match status" value="1"/>
</dbReference>
<dbReference type="Proteomes" id="UP000324996">
    <property type="component" value="Unassembled WGS sequence"/>
</dbReference>
<dbReference type="InterPro" id="IPR036412">
    <property type="entry name" value="HAD-like_sf"/>
</dbReference>
<dbReference type="PROSITE" id="PS00154">
    <property type="entry name" value="ATPASE_E1_E2"/>
    <property type="match status" value="1"/>
</dbReference>
<feature type="transmembrane region" description="Helical" evidence="11">
    <location>
        <begin position="737"/>
        <end position="756"/>
    </location>
</feature>
<evidence type="ECO:0000256" key="3">
    <source>
        <dbReference type="ARBA" id="ARBA00022475"/>
    </source>
</evidence>
<feature type="transmembrane region" description="Helical" evidence="11">
    <location>
        <begin position="98"/>
        <end position="116"/>
    </location>
</feature>
<evidence type="ECO:0000256" key="1">
    <source>
        <dbReference type="ARBA" id="ARBA00004651"/>
    </source>
</evidence>
<dbReference type="Gene3D" id="2.70.150.10">
    <property type="entry name" value="Calcium-transporting ATPase, cytoplasmic transduction domain A"/>
    <property type="match status" value="1"/>
</dbReference>
<evidence type="ECO:0000313" key="14">
    <source>
        <dbReference type="Proteomes" id="UP000324996"/>
    </source>
</evidence>
<dbReference type="SFLD" id="SFLDS00003">
    <property type="entry name" value="Haloacid_Dehalogenase"/>
    <property type="match status" value="1"/>
</dbReference>
<dbReference type="InterPro" id="IPR008250">
    <property type="entry name" value="ATPase_P-typ_transduc_dom_A_sf"/>
</dbReference>
<dbReference type="PANTHER" id="PTHR43294:SF21">
    <property type="entry name" value="CATION TRANSPORTING ATPASE"/>
    <property type="match status" value="1"/>
</dbReference>
<evidence type="ECO:0000256" key="2">
    <source>
        <dbReference type="ARBA" id="ARBA00005675"/>
    </source>
</evidence>
<dbReference type="SMART" id="SM00831">
    <property type="entry name" value="Cation_ATPase_N"/>
    <property type="match status" value="1"/>
</dbReference>
<dbReference type="SUPFAM" id="SSF56784">
    <property type="entry name" value="HAD-like"/>
    <property type="match status" value="1"/>
</dbReference>
<evidence type="ECO:0000259" key="12">
    <source>
        <dbReference type="SMART" id="SM00831"/>
    </source>
</evidence>
<sequence>MIAWGIDDYAKCGSAPASWHILTTKESLDRLETQAGGLSEAEATNRLAKFGPNRLPEGPRQSDFLRFLKQFHHLLIYVLLGSAVLTAALGHWIDTGVILAVVLANALIGFIQEGKAEKAMDAIRHMLAPHATVLRDGERHSIKGDHLVPGDIVLLEAGDKVPADLRLLAAHGMAVQEAILTGESVPVEKHIEPVAENAALGDRSCMAFSGTLVTTGQGKGVVVGTGSQTEIGRISGLLSKVETLTTPLVAQMAVFARWLTIFILLIAALLLVYGYFVSRHEFTETFMAVVGLSVAAIPEGLPAVLTITLAIGVQAMARRNAIVRHLPAIETLGSVSVICTDKTGTLTRNEMMVASILTVRHLFTLEGEGYAPMGALKLLDAQVEPSDHDLLSELGRAAALCNDAVLRQQGGLWMVEGDPMEGALLAFAGKMEQDVGKTQALWTRADIIPFDAKHRFMATLNHDHEGRAFIFVKGAPEKILAMCRDQRGMDGETEALAIHDWHEKACSIAALGQRVLAFAIRPVEADHKALEHKDVEGTLTLLGMTGMIDPPRAEAIAAVEDCHQAGIRVKMITGDHAQTAAAIAKQIGLKNPEQVLSGRNLDNMDDATLHQAVLDCDIFARTSPEHKLRLVMALQSHGLTVAMTGDGVNDAPALKRADAGIAMGMKGSEAAKEAADLVLADDNFVSIAAAVREGRTVYDNIKKVISWTLPTSAGEAMTIIVALLAGMTLPITPVQILWVNLITTVTLGMALAFEPTEESTMRRPPRPRDQPLLTGGLIWHIILVSILFLCGVFGMYHYAINQATHWNSPAPSPSIRWW</sequence>
<dbReference type="FunFam" id="3.40.50.1000:FF:000028">
    <property type="entry name" value="Calcium-transporting P-type ATPase, putative"/>
    <property type="match status" value="1"/>
</dbReference>
<dbReference type="InterPro" id="IPR001757">
    <property type="entry name" value="P_typ_ATPase"/>
</dbReference>
<dbReference type="GO" id="GO:0046872">
    <property type="term" value="F:metal ion binding"/>
    <property type="evidence" value="ECO:0007669"/>
    <property type="project" value="UniProtKB-KW"/>
</dbReference>
<feature type="transmembrane region" description="Helical" evidence="11">
    <location>
        <begin position="74"/>
        <end position="92"/>
    </location>
</feature>
<dbReference type="EMBL" id="BKCN01000004">
    <property type="protein sequence ID" value="GER03470.1"/>
    <property type="molecule type" value="Genomic_DNA"/>
</dbReference>
<keyword evidence="14" id="KW-1185">Reference proteome</keyword>
<dbReference type="SFLD" id="SFLDF00027">
    <property type="entry name" value="p-type_atpase"/>
    <property type="match status" value="1"/>
</dbReference>
<feature type="transmembrane region" description="Helical" evidence="11">
    <location>
        <begin position="704"/>
        <end position="725"/>
    </location>
</feature>
<dbReference type="Gene3D" id="3.40.1110.10">
    <property type="entry name" value="Calcium-transporting ATPase, cytoplasmic domain N"/>
    <property type="match status" value="1"/>
</dbReference>
<dbReference type="GO" id="GO:0015662">
    <property type="term" value="F:P-type ion transporter activity"/>
    <property type="evidence" value="ECO:0007669"/>
    <property type="project" value="UniProtKB-ARBA"/>
</dbReference>
<dbReference type="GO" id="GO:0005524">
    <property type="term" value="F:ATP binding"/>
    <property type="evidence" value="ECO:0007669"/>
    <property type="project" value="UniProtKB-KW"/>
</dbReference>
<dbReference type="PRINTS" id="PR00120">
    <property type="entry name" value="HATPASE"/>
</dbReference>
<dbReference type="InterPro" id="IPR023299">
    <property type="entry name" value="ATPase_P-typ_cyto_dom_N"/>
</dbReference>
<keyword evidence="7" id="KW-0067">ATP-binding</keyword>
<dbReference type="InterPro" id="IPR004014">
    <property type="entry name" value="ATPase_P-typ_cation-transptr_N"/>
</dbReference>
<dbReference type="InterPro" id="IPR023298">
    <property type="entry name" value="ATPase_P-typ_TM_dom_sf"/>
</dbReference>
<evidence type="ECO:0000256" key="4">
    <source>
        <dbReference type="ARBA" id="ARBA00022692"/>
    </source>
</evidence>
<keyword evidence="6" id="KW-0547">Nucleotide-binding</keyword>
<keyword evidence="10 11" id="KW-0472">Membrane</keyword>
<dbReference type="FunFam" id="2.70.150.10:FF:000016">
    <property type="entry name" value="Calcium-transporting P-type ATPase putative"/>
    <property type="match status" value="1"/>
</dbReference>
<reference evidence="13 14" key="1">
    <citation type="submission" date="2019-09" db="EMBL/GenBank/DDBJ databases">
        <title>NBRP : Genome information of microbial organism related human and environment.</title>
        <authorList>
            <person name="Hattori M."/>
            <person name="Oshima K."/>
            <person name="Inaba H."/>
            <person name="Suda W."/>
            <person name="Sakamoto M."/>
            <person name="Iino T."/>
            <person name="Kitahara M."/>
            <person name="Oshida Y."/>
            <person name="Iida T."/>
            <person name="Kudo T."/>
            <person name="Itoh T."/>
            <person name="Ohkuma M."/>
        </authorList>
    </citation>
    <scope>NUCLEOTIDE SEQUENCE [LARGE SCALE GENOMIC DNA]</scope>
    <source>
        <strain evidence="13 14">Q-1</strain>
    </source>
</reference>
<dbReference type="InterPro" id="IPR050510">
    <property type="entry name" value="Cation_transp_ATPase_P-type"/>
</dbReference>